<dbReference type="Gene3D" id="3.40.710.10">
    <property type="entry name" value="DD-peptidase/beta-lactamase superfamily"/>
    <property type="match status" value="1"/>
</dbReference>
<reference evidence="2 3" key="1">
    <citation type="submission" date="2019-06" db="EMBL/GenBank/DDBJ databases">
        <title>Genomic Encyclopedia of Type Strains, Phase IV (KMG-V): Genome sequencing to study the core and pangenomes of soil and plant-associated prokaryotes.</title>
        <authorList>
            <person name="Whitman W."/>
        </authorList>
    </citation>
    <scope>NUCLEOTIDE SEQUENCE [LARGE SCALE GENOMIC DNA]</scope>
    <source>
        <strain evidence="2 3">BR 10355</strain>
    </source>
</reference>
<evidence type="ECO:0000259" key="1">
    <source>
        <dbReference type="Pfam" id="PF00144"/>
    </source>
</evidence>
<keyword evidence="3" id="KW-1185">Reference proteome</keyword>
<dbReference type="PANTHER" id="PTHR43283">
    <property type="entry name" value="BETA-LACTAMASE-RELATED"/>
    <property type="match status" value="1"/>
</dbReference>
<dbReference type="InterPro" id="IPR050789">
    <property type="entry name" value="Diverse_Enzym_Activities"/>
</dbReference>
<accession>A0A560MI32</accession>
<proteinExistence type="predicted"/>
<evidence type="ECO:0000313" key="2">
    <source>
        <dbReference type="EMBL" id="TWC07026.1"/>
    </source>
</evidence>
<dbReference type="SUPFAM" id="SSF56601">
    <property type="entry name" value="beta-lactamase/transpeptidase-like"/>
    <property type="match status" value="1"/>
</dbReference>
<dbReference type="EMBL" id="VITY01000001">
    <property type="protein sequence ID" value="TWC07026.1"/>
    <property type="molecule type" value="Genomic_DNA"/>
</dbReference>
<gene>
    <name evidence="2" type="ORF">FBZ93_101317</name>
</gene>
<dbReference type="InterPro" id="IPR006311">
    <property type="entry name" value="TAT_signal"/>
</dbReference>
<dbReference type="Proteomes" id="UP000321304">
    <property type="component" value="Unassembled WGS sequence"/>
</dbReference>
<comment type="caution">
    <text evidence="2">The sequence shown here is derived from an EMBL/GenBank/DDBJ whole genome shotgun (WGS) entry which is preliminary data.</text>
</comment>
<evidence type="ECO:0000313" key="3">
    <source>
        <dbReference type="Proteomes" id="UP000321304"/>
    </source>
</evidence>
<name>A0A560MI32_9BRAD</name>
<dbReference type="InterPro" id="IPR012338">
    <property type="entry name" value="Beta-lactam/transpept-like"/>
</dbReference>
<sequence>MPNNNQETDGVASGRPSRRGALQLFMGGAAVLLAPDGRIGTVTTAQAETSFADGLSRSRPEEQGIAPSAILDFLDEVDRQGYELHSFMLWRNGQVVAEGWWSPYRADRNHMMHSLTKSVTVSAVGLAMADKRFGLQDKAISFFKDKLPPVVDDKLAAMTVEDLLTMRTGHASMTSGSAWRPIKTSWVAEFFKIPVVYQPGTKWVYTSAATYLLSAIVTKATGETVADYLKPRFFDPLGISGYEWPVGPEGISPGANGLSWKTVDCLKLGILYAQNGMWNGKQVLPADWVAAVQQPHVKDTYGYQWWIGPETFYADGLFDQLSFVFPKHNAVLAITAGIPQRSGFNKLVFRHFPAMFAATAAKNDADAEKLTARTAALQLLPPLVPASSPVVAQISGKTWQMPDNADAIKSVNLSFADKTCTFTLEDGRGTHKVEVGLDAPREGTTTMTGNKLHHEYQPDVMRVVASGTWRDLRTFVMTWTFVESAFRDTVTCTFEGPQMRFARSVNVNSSALDMPTLMGKLA</sequence>
<organism evidence="2 3">
    <name type="scientific">Bradyrhizobium macuxiense</name>
    <dbReference type="NCBI Taxonomy" id="1755647"/>
    <lineage>
        <taxon>Bacteria</taxon>
        <taxon>Pseudomonadati</taxon>
        <taxon>Pseudomonadota</taxon>
        <taxon>Alphaproteobacteria</taxon>
        <taxon>Hyphomicrobiales</taxon>
        <taxon>Nitrobacteraceae</taxon>
        <taxon>Bradyrhizobium</taxon>
    </lineage>
</organism>
<protein>
    <submittedName>
        <fullName evidence="2">CubicO group peptidase (Beta-lactamase class C family)</fullName>
    </submittedName>
</protein>
<dbReference type="AlphaFoldDB" id="A0A560MI32"/>
<dbReference type="PANTHER" id="PTHR43283:SF7">
    <property type="entry name" value="BETA-LACTAMASE-RELATED DOMAIN-CONTAINING PROTEIN"/>
    <property type="match status" value="1"/>
</dbReference>
<dbReference type="PROSITE" id="PS51318">
    <property type="entry name" value="TAT"/>
    <property type="match status" value="1"/>
</dbReference>
<dbReference type="InterPro" id="IPR001466">
    <property type="entry name" value="Beta-lactam-related"/>
</dbReference>
<feature type="domain" description="Beta-lactamase-related" evidence="1">
    <location>
        <begin position="86"/>
        <end position="335"/>
    </location>
</feature>
<dbReference type="Pfam" id="PF00144">
    <property type="entry name" value="Beta-lactamase"/>
    <property type="match status" value="1"/>
</dbReference>